<gene>
    <name evidence="2" type="ORF">EYF80_042458</name>
</gene>
<reference evidence="2 3" key="1">
    <citation type="submission" date="2019-03" db="EMBL/GenBank/DDBJ databases">
        <title>First draft genome of Liparis tanakae, snailfish: a comprehensive survey of snailfish specific genes.</title>
        <authorList>
            <person name="Kim W."/>
            <person name="Song I."/>
            <person name="Jeong J.-H."/>
            <person name="Kim D."/>
            <person name="Kim S."/>
            <person name="Ryu S."/>
            <person name="Song J.Y."/>
            <person name="Lee S.K."/>
        </authorList>
    </citation>
    <scope>NUCLEOTIDE SEQUENCE [LARGE SCALE GENOMIC DNA]</scope>
    <source>
        <tissue evidence="2">Muscle</tissue>
    </source>
</reference>
<dbReference type="EMBL" id="SRLO01000747">
    <property type="protein sequence ID" value="TNN47331.1"/>
    <property type="molecule type" value="Genomic_DNA"/>
</dbReference>
<evidence type="ECO:0000313" key="2">
    <source>
        <dbReference type="EMBL" id="TNN47331.1"/>
    </source>
</evidence>
<accession>A0A4Z2G256</accession>
<sequence>MVERELPQPSVSPGAKKSSSANPAERCPPGATLTDREERRNYSSPRREKNNPSISGGWIGPLAA</sequence>
<evidence type="ECO:0000256" key="1">
    <source>
        <dbReference type="SAM" id="MobiDB-lite"/>
    </source>
</evidence>
<protein>
    <submittedName>
        <fullName evidence="2">Uncharacterized protein</fullName>
    </submittedName>
</protein>
<feature type="compositionally biased region" description="Basic and acidic residues" evidence="1">
    <location>
        <begin position="34"/>
        <end position="50"/>
    </location>
</feature>
<evidence type="ECO:0000313" key="3">
    <source>
        <dbReference type="Proteomes" id="UP000314294"/>
    </source>
</evidence>
<dbReference type="AlphaFoldDB" id="A0A4Z2G256"/>
<name>A0A4Z2G256_9TELE</name>
<proteinExistence type="predicted"/>
<keyword evidence="3" id="KW-1185">Reference proteome</keyword>
<feature type="region of interest" description="Disordered" evidence="1">
    <location>
        <begin position="1"/>
        <end position="64"/>
    </location>
</feature>
<dbReference type="Proteomes" id="UP000314294">
    <property type="component" value="Unassembled WGS sequence"/>
</dbReference>
<organism evidence="2 3">
    <name type="scientific">Liparis tanakae</name>
    <name type="common">Tanaka's snailfish</name>
    <dbReference type="NCBI Taxonomy" id="230148"/>
    <lineage>
        <taxon>Eukaryota</taxon>
        <taxon>Metazoa</taxon>
        <taxon>Chordata</taxon>
        <taxon>Craniata</taxon>
        <taxon>Vertebrata</taxon>
        <taxon>Euteleostomi</taxon>
        <taxon>Actinopterygii</taxon>
        <taxon>Neopterygii</taxon>
        <taxon>Teleostei</taxon>
        <taxon>Neoteleostei</taxon>
        <taxon>Acanthomorphata</taxon>
        <taxon>Eupercaria</taxon>
        <taxon>Perciformes</taxon>
        <taxon>Cottioidei</taxon>
        <taxon>Cottales</taxon>
        <taxon>Liparidae</taxon>
        <taxon>Liparis</taxon>
    </lineage>
</organism>
<comment type="caution">
    <text evidence="2">The sequence shown here is derived from an EMBL/GenBank/DDBJ whole genome shotgun (WGS) entry which is preliminary data.</text>
</comment>